<accession>A0AAD3CZN9</accession>
<dbReference type="AlphaFoldDB" id="A0AAD3CZN9"/>
<dbReference type="EMBL" id="BLLK01000047">
    <property type="protein sequence ID" value="GFH55163.1"/>
    <property type="molecule type" value="Genomic_DNA"/>
</dbReference>
<reference evidence="1 2" key="1">
    <citation type="journal article" date="2021" name="Sci. Rep.">
        <title>The genome of the diatom Chaetoceros tenuissimus carries an ancient integrated fragment of an extant virus.</title>
        <authorList>
            <person name="Hongo Y."/>
            <person name="Kimura K."/>
            <person name="Takaki Y."/>
            <person name="Yoshida Y."/>
            <person name="Baba S."/>
            <person name="Kobayashi G."/>
            <person name="Nagasaki K."/>
            <person name="Hano T."/>
            <person name="Tomaru Y."/>
        </authorList>
    </citation>
    <scope>NUCLEOTIDE SEQUENCE [LARGE SCALE GENOMIC DNA]</scope>
    <source>
        <strain evidence="1 2">NIES-3715</strain>
    </source>
</reference>
<gene>
    <name evidence="1" type="ORF">CTEN210_11639</name>
</gene>
<organism evidence="1 2">
    <name type="scientific">Chaetoceros tenuissimus</name>
    <dbReference type="NCBI Taxonomy" id="426638"/>
    <lineage>
        <taxon>Eukaryota</taxon>
        <taxon>Sar</taxon>
        <taxon>Stramenopiles</taxon>
        <taxon>Ochrophyta</taxon>
        <taxon>Bacillariophyta</taxon>
        <taxon>Coscinodiscophyceae</taxon>
        <taxon>Chaetocerotophycidae</taxon>
        <taxon>Chaetocerotales</taxon>
        <taxon>Chaetocerotaceae</taxon>
        <taxon>Chaetoceros</taxon>
    </lineage>
</organism>
<proteinExistence type="predicted"/>
<protein>
    <submittedName>
        <fullName evidence="1">Uncharacterized protein</fullName>
    </submittedName>
</protein>
<comment type="caution">
    <text evidence="1">The sequence shown here is derived from an EMBL/GenBank/DDBJ whole genome shotgun (WGS) entry which is preliminary data.</text>
</comment>
<evidence type="ECO:0000313" key="1">
    <source>
        <dbReference type="EMBL" id="GFH55163.1"/>
    </source>
</evidence>
<name>A0AAD3CZN9_9STRA</name>
<dbReference type="Proteomes" id="UP001054902">
    <property type="component" value="Unassembled WGS sequence"/>
</dbReference>
<evidence type="ECO:0000313" key="2">
    <source>
        <dbReference type="Proteomes" id="UP001054902"/>
    </source>
</evidence>
<keyword evidence="2" id="KW-1185">Reference proteome</keyword>
<sequence>MKLRILAPSTVAATILVQSSAFVSPPVINTRKSTHLNYVQSDESLEERLAIVKQSWEEIKSQGISNYFLKEIEEAEKSVEKSIAAAEKAAELAIKQKLDPASANKGIVEDLKAAEAISEAAATSAKSDAQAVKDLKTVSTDVVESMKKAEETMGTVREKIIQKTVDETDKQTLEASAQAVKKSIDAADKVADSVKAVVKEDIKEILELEQKGSELIKSIESVESTAREAATELGNSKVVTVLESTAKEVIEEMKAAESVAENMSKVAQADAAAVTSLDSKANDVITAITSVETAIDAATKNKDETSYTALKAITDEAVEKIKADEIKAEMVKEAVAKDAKIDEEAVETLKSADDTIEKMIKTAEDVVKGDTADTASNVKALESVNEAAINSIQSVEKKASECTDCAINEVEKAIESNNIVTSAPAPAVEPVHIVEETTQTTISNVVSSTPEPAVVEATKTVTPSPDIIIEATKPVEETITTVVTESIKPVEETITTVIKESTIETIKPMEEKIQEVVQDAASQVDSHSTVSMITETLHTYDHSSVADSIQVASSDISDISLSFISDALQSIDLHEILASSATAFLP</sequence>